<evidence type="ECO:0000313" key="3">
    <source>
        <dbReference type="Proteomes" id="UP001552299"/>
    </source>
</evidence>
<dbReference type="Proteomes" id="UP001552299">
    <property type="component" value="Unassembled WGS sequence"/>
</dbReference>
<feature type="transmembrane region" description="Helical" evidence="1">
    <location>
        <begin position="156"/>
        <end position="174"/>
    </location>
</feature>
<dbReference type="AlphaFoldDB" id="A0ABD0UVJ7"/>
<accession>A0ABD0UVJ7</accession>
<sequence length="297" mass="33670">MSSLARYREFLIPILAHSRPTFPPPPSPYLRPYPLPSPWPALLPHLPLHDCYHHHQNCHPNPIVGSTFAPTKLCMGDPDVDHGFYYDEQGRIDILHSPFFDVSFSHDPTTDEYVERIIYQLTLAIEDQIPAGRWYLVSRRPTSPNSATSPATSTQGLLFFLVASLVVAYILSIPTPSLKECNNPKNALETQWRTPTLGHPPHHVFYYDEQRRVDILHSPFFDVSFGHDPTADESVERIIYQLTLAIEDQIPAGRWYLVSRRPTSPNSATSPATSTQGLLFFLVASLVLAYILLRPYT</sequence>
<protein>
    <submittedName>
        <fullName evidence="2">Uncharacterized protein</fullName>
    </submittedName>
</protein>
<reference evidence="2 3" key="1">
    <citation type="journal article" date="2024" name="Plant Biotechnol. J.">
        <title>Dendrobium thyrsiflorum genome and its molecular insights into genes involved in important horticultural traits.</title>
        <authorList>
            <person name="Chen B."/>
            <person name="Wang J.Y."/>
            <person name="Zheng P.J."/>
            <person name="Li K.L."/>
            <person name="Liang Y.M."/>
            <person name="Chen X.F."/>
            <person name="Zhang C."/>
            <person name="Zhao X."/>
            <person name="He X."/>
            <person name="Zhang G.Q."/>
            <person name="Liu Z.J."/>
            <person name="Xu Q."/>
        </authorList>
    </citation>
    <scope>NUCLEOTIDE SEQUENCE [LARGE SCALE GENOMIC DNA]</scope>
    <source>
        <strain evidence="2">GZMU011</strain>
    </source>
</reference>
<proteinExistence type="predicted"/>
<keyword evidence="1" id="KW-1133">Transmembrane helix</keyword>
<keyword evidence="3" id="KW-1185">Reference proteome</keyword>
<comment type="caution">
    <text evidence="2">The sequence shown here is derived from an EMBL/GenBank/DDBJ whole genome shotgun (WGS) entry which is preliminary data.</text>
</comment>
<gene>
    <name evidence="2" type="ORF">M5K25_017667</name>
</gene>
<keyword evidence="1" id="KW-0812">Transmembrane</keyword>
<evidence type="ECO:0000256" key="1">
    <source>
        <dbReference type="SAM" id="Phobius"/>
    </source>
</evidence>
<organism evidence="2 3">
    <name type="scientific">Dendrobium thyrsiflorum</name>
    <name type="common">Pinecone-like raceme dendrobium</name>
    <name type="synonym">Orchid</name>
    <dbReference type="NCBI Taxonomy" id="117978"/>
    <lineage>
        <taxon>Eukaryota</taxon>
        <taxon>Viridiplantae</taxon>
        <taxon>Streptophyta</taxon>
        <taxon>Embryophyta</taxon>
        <taxon>Tracheophyta</taxon>
        <taxon>Spermatophyta</taxon>
        <taxon>Magnoliopsida</taxon>
        <taxon>Liliopsida</taxon>
        <taxon>Asparagales</taxon>
        <taxon>Orchidaceae</taxon>
        <taxon>Epidendroideae</taxon>
        <taxon>Malaxideae</taxon>
        <taxon>Dendrobiinae</taxon>
        <taxon>Dendrobium</taxon>
    </lineage>
</organism>
<dbReference type="EMBL" id="JANQDX010000013">
    <property type="protein sequence ID" value="KAL0914158.1"/>
    <property type="molecule type" value="Genomic_DNA"/>
</dbReference>
<evidence type="ECO:0000313" key="2">
    <source>
        <dbReference type="EMBL" id="KAL0914158.1"/>
    </source>
</evidence>
<feature type="transmembrane region" description="Helical" evidence="1">
    <location>
        <begin position="275"/>
        <end position="293"/>
    </location>
</feature>
<name>A0ABD0UVJ7_DENTH</name>
<keyword evidence="1" id="KW-0472">Membrane</keyword>